<dbReference type="EMBL" id="CM055110">
    <property type="protein sequence ID" value="KAJ7521102.1"/>
    <property type="molecule type" value="Genomic_DNA"/>
</dbReference>
<proteinExistence type="predicted"/>
<sequence length="198" mass="22307">MMNEAMASIDLSELNYLNEEELAQVEDSLCRHHSRCANCNQSSFILTQRIRAPLSIVWSIVRRFDSPQNYKRFIKKCVMKGDGRVGSTRDVTLVSGLPASCSTERLEVLDDEQHVLSFRVLGGEHRLQNYHSVTTLHDHEADGRPETLVIESYVVDVPKGNTKEDTSTFTNTLVRCNLRSLAKLAESVTLQTAPNDVK</sequence>
<accession>A0ACC2AUX7</accession>
<reference evidence="2" key="1">
    <citation type="journal article" date="2024" name="Proc. Natl. Acad. Sci. U.S.A.">
        <title>Extraordinary preservation of gene collinearity over three hundred million years revealed in homosporous lycophytes.</title>
        <authorList>
            <person name="Li C."/>
            <person name="Wickell D."/>
            <person name="Kuo L.Y."/>
            <person name="Chen X."/>
            <person name="Nie B."/>
            <person name="Liao X."/>
            <person name="Peng D."/>
            <person name="Ji J."/>
            <person name="Jenkins J."/>
            <person name="Williams M."/>
            <person name="Shu S."/>
            <person name="Plott C."/>
            <person name="Barry K."/>
            <person name="Rajasekar S."/>
            <person name="Grimwood J."/>
            <person name="Han X."/>
            <person name="Sun S."/>
            <person name="Hou Z."/>
            <person name="He W."/>
            <person name="Dai G."/>
            <person name="Sun C."/>
            <person name="Schmutz J."/>
            <person name="Leebens-Mack J.H."/>
            <person name="Li F.W."/>
            <person name="Wang L."/>
        </authorList>
    </citation>
    <scope>NUCLEOTIDE SEQUENCE [LARGE SCALE GENOMIC DNA]</scope>
    <source>
        <strain evidence="2">cv. PW_Plant_1</strain>
    </source>
</reference>
<comment type="caution">
    <text evidence="1">The sequence shown here is derived from an EMBL/GenBank/DDBJ whole genome shotgun (WGS) entry which is preliminary data.</text>
</comment>
<name>A0ACC2AUX7_DIPCM</name>
<evidence type="ECO:0000313" key="1">
    <source>
        <dbReference type="EMBL" id="KAJ7521102.1"/>
    </source>
</evidence>
<gene>
    <name evidence="1" type="ORF">O6H91_19G037900</name>
</gene>
<evidence type="ECO:0000313" key="2">
    <source>
        <dbReference type="Proteomes" id="UP001162992"/>
    </source>
</evidence>
<dbReference type="Proteomes" id="UP001162992">
    <property type="component" value="Chromosome 19"/>
</dbReference>
<organism evidence="1 2">
    <name type="scientific">Diphasiastrum complanatum</name>
    <name type="common">Issler's clubmoss</name>
    <name type="synonym">Lycopodium complanatum</name>
    <dbReference type="NCBI Taxonomy" id="34168"/>
    <lineage>
        <taxon>Eukaryota</taxon>
        <taxon>Viridiplantae</taxon>
        <taxon>Streptophyta</taxon>
        <taxon>Embryophyta</taxon>
        <taxon>Tracheophyta</taxon>
        <taxon>Lycopodiopsida</taxon>
        <taxon>Lycopodiales</taxon>
        <taxon>Lycopodiaceae</taxon>
        <taxon>Lycopodioideae</taxon>
        <taxon>Diphasiastrum</taxon>
    </lineage>
</organism>
<keyword evidence="2" id="KW-1185">Reference proteome</keyword>
<protein>
    <submittedName>
        <fullName evidence="1">Uncharacterized protein</fullName>
    </submittedName>
</protein>